<comment type="caution">
    <text evidence="2">The sequence shown here is derived from an EMBL/GenBank/DDBJ whole genome shotgun (WGS) entry which is preliminary data.</text>
</comment>
<dbReference type="Proteomes" id="UP000321393">
    <property type="component" value="Unassembled WGS sequence"/>
</dbReference>
<gene>
    <name evidence="3" type="ORF">E5676_scaffold588G00140</name>
    <name evidence="2" type="ORF">E6C27_scaffold778G00150</name>
</gene>
<dbReference type="AlphaFoldDB" id="A0A5A7UHZ3"/>
<dbReference type="EMBL" id="SSTD01000959">
    <property type="protein sequence ID" value="TYK29950.1"/>
    <property type="molecule type" value="Genomic_DNA"/>
</dbReference>
<reference evidence="4 5" key="1">
    <citation type="submission" date="2019-08" db="EMBL/GenBank/DDBJ databases">
        <title>Draft genome sequences of two oriental melons (Cucumis melo L. var makuwa).</title>
        <authorList>
            <person name="Kwon S.-Y."/>
        </authorList>
    </citation>
    <scope>NUCLEOTIDE SEQUENCE [LARGE SCALE GENOMIC DNA]</scope>
    <source>
        <strain evidence="5">cv. Chang Bougi</strain>
        <strain evidence="4">cv. SW 3</strain>
        <tissue evidence="2">Leaf</tissue>
    </source>
</reference>
<evidence type="ECO:0000313" key="2">
    <source>
        <dbReference type="EMBL" id="KAA0053089.1"/>
    </source>
</evidence>
<dbReference type="Proteomes" id="UP000321947">
    <property type="component" value="Unassembled WGS sequence"/>
</dbReference>
<accession>A0A5A7UHZ3</accession>
<organism evidence="2 4">
    <name type="scientific">Cucumis melo var. makuwa</name>
    <name type="common">Oriental melon</name>
    <dbReference type="NCBI Taxonomy" id="1194695"/>
    <lineage>
        <taxon>Eukaryota</taxon>
        <taxon>Viridiplantae</taxon>
        <taxon>Streptophyta</taxon>
        <taxon>Embryophyta</taxon>
        <taxon>Tracheophyta</taxon>
        <taxon>Spermatophyta</taxon>
        <taxon>Magnoliopsida</taxon>
        <taxon>eudicotyledons</taxon>
        <taxon>Gunneridae</taxon>
        <taxon>Pentapetalae</taxon>
        <taxon>rosids</taxon>
        <taxon>fabids</taxon>
        <taxon>Cucurbitales</taxon>
        <taxon>Cucurbitaceae</taxon>
        <taxon>Benincaseae</taxon>
        <taxon>Cucumis</taxon>
    </lineage>
</organism>
<feature type="compositionally biased region" description="Low complexity" evidence="1">
    <location>
        <begin position="61"/>
        <end position="75"/>
    </location>
</feature>
<proteinExistence type="predicted"/>
<evidence type="ECO:0000313" key="3">
    <source>
        <dbReference type="EMBL" id="TYK29950.1"/>
    </source>
</evidence>
<evidence type="ECO:0000313" key="4">
    <source>
        <dbReference type="Proteomes" id="UP000321393"/>
    </source>
</evidence>
<dbReference type="OrthoDB" id="1920930at2759"/>
<evidence type="ECO:0000256" key="1">
    <source>
        <dbReference type="SAM" id="MobiDB-lite"/>
    </source>
</evidence>
<dbReference type="EMBL" id="SSTE01009956">
    <property type="protein sequence ID" value="KAA0053089.1"/>
    <property type="molecule type" value="Genomic_DNA"/>
</dbReference>
<name>A0A5A7UHZ3_CUCMM</name>
<feature type="region of interest" description="Disordered" evidence="1">
    <location>
        <begin position="46"/>
        <end position="98"/>
    </location>
</feature>
<feature type="compositionally biased region" description="Basic residues" evidence="1">
    <location>
        <begin position="76"/>
        <end position="85"/>
    </location>
</feature>
<protein>
    <submittedName>
        <fullName evidence="2">Gag/pol protein</fullName>
    </submittedName>
</protein>
<evidence type="ECO:0000313" key="5">
    <source>
        <dbReference type="Proteomes" id="UP000321947"/>
    </source>
</evidence>
<sequence length="115" mass="12471">MNEGASVQEHVLNMMVHFNVVEMNGAVIDEAKLQTFKSLMKIKGQKGEENVATSIRKFDRGSTSGTKSVPSSSGTKKWKKKKGGHGNKANSVTAKTSKKAKTAKGICFHCNHKAH</sequence>